<reference evidence="1" key="1">
    <citation type="submission" date="2022-06" db="EMBL/GenBank/DDBJ databases">
        <title>Phylogenomic reconstructions and comparative analyses of Kickxellomycotina fungi.</title>
        <authorList>
            <person name="Reynolds N.K."/>
            <person name="Stajich J.E."/>
            <person name="Barry K."/>
            <person name="Grigoriev I.V."/>
            <person name="Crous P."/>
            <person name="Smith M.E."/>
        </authorList>
    </citation>
    <scope>NUCLEOTIDE SEQUENCE</scope>
    <source>
        <strain evidence="1">RSA 2271</strain>
    </source>
</reference>
<accession>A0ACC1HB41</accession>
<sequence>ALRRGKVWVLPREPQEDPAASEMYSLTLQDSGKVSGSTMVAIVDPVTRSVLPASHVGEIWVYSNSNALQRQTLLPPGATLPGSHAVPHSRAISTNTTGKIESDDATQAGFDFVRTGDLGFLYLDVEGDGAARDDGEGGAPAPAEPYLFVIGKISETLNINGYMYFITDIERTIEDAHNDLQPHGCTIIQTSVPPAKSPSAAVKLDNVDSPTPGNGTGMGDSSEGFVRTVAIISVRNDPRESHLPNAACLIFNAVLDSHQILLDEIVFVPKNGLPRSRIAERRRRTVRALYEHGRLRVLAAYQITHQQHMYRRSNQHHSHSPQHHLHHQYQDYDAGYHQQHLTHSQLASDFQEVPPEAGSQIYDASWKDHFDMALEVNDHGSQTFSPTVAGSAAYDFETMSNYTAGR</sequence>
<evidence type="ECO:0000313" key="2">
    <source>
        <dbReference type="Proteomes" id="UP001145114"/>
    </source>
</evidence>
<proteinExistence type="predicted"/>
<feature type="non-terminal residue" evidence="1">
    <location>
        <position position="1"/>
    </location>
</feature>
<dbReference type="EMBL" id="JAMZIH010006623">
    <property type="protein sequence ID" value="KAJ1673738.1"/>
    <property type="molecule type" value="Genomic_DNA"/>
</dbReference>
<name>A0ACC1HB41_9FUNG</name>
<keyword evidence="2" id="KW-1185">Reference proteome</keyword>
<dbReference type="Proteomes" id="UP001145114">
    <property type="component" value="Unassembled WGS sequence"/>
</dbReference>
<evidence type="ECO:0000313" key="1">
    <source>
        <dbReference type="EMBL" id="KAJ1673738.1"/>
    </source>
</evidence>
<organism evidence="1 2">
    <name type="scientific">Spiromyces aspiralis</name>
    <dbReference type="NCBI Taxonomy" id="68401"/>
    <lineage>
        <taxon>Eukaryota</taxon>
        <taxon>Fungi</taxon>
        <taxon>Fungi incertae sedis</taxon>
        <taxon>Zoopagomycota</taxon>
        <taxon>Kickxellomycotina</taxon>
        <taxon>Kickxellomycetes</taxon>
        <taxon>Kickxellales</taxon>
        <taxon>Kickxellaceae</taxon>
        <taxon>Spiromyces</taxon>
    </lineage>
</organism>
<gene>
    <name evidence="1" type="ORF">EV182_004660</name>
</gene>
<comment type="caution">
    <text evidence="1">The sequence shown here is derived from an EMBL/GenBank/DDBJ whole genome shotgun (WGS) entry which is preliminary data.</text>
</comment>
<protein>
    <submittedName>
        <fullName evidence="1">Uncharacterized protein</fullName>
    </submittedName>
</protein>